<dbReference type="EMBL" id="JADOUA010000001">
    <property type="protein sequence ID" value="MBG6089460.1"/>
    <property type="molecule type" value="Genomic_DNA"/>
</dbReference>
<evidence type="ECO:0000256" key="1">
    <source>
        <dbReference type="ARBA" id="ARBA00022527"/>
    </source>
</evidence>
<evidence type="ECO:0000313" key="5">
    <source>
        <dbReference type="Proteomes" id="UP000614047"/>
    </source>
</evidence>
<dbReference type="PANTHER" id="PTHR35526">
    <property type="entry name" value="ANTI-SIGMA-F FACTOR RSBW-RELATED"/>
    <property type="match status" value="1"/>
</dbReference>
<evidence type="ECO:0000259" key="3">
    <source>
        <dbReference type="Pfam" id="PF13581"/>
    </source>
</evidence>
<evidence type="ECO:0000256" key="2">
    <source>
        <dbReference type="SAM" id="MobiDB-lite"/>
    </source>
</evidence>
<dbReference type="RefSeq" id="WP_197012066.1">
    <property type="nucleotide sequence ID" value="NZ_BAABES010000004.1"/>
</dbReference>
<evidence type="ECO:0000313" key="4">
    <source>
        <dbReference type="EMBL" id="MBG6089460.1"/>
    </source>
</evidence>
<dbReference type="GO" id="GO:0004674">
    <property type="term" value="F:protein serine/threonine kinase activity"/>
    <property type="evidence" value="ECO:0007669"/>
    <property type="project" value="UniProtKB-KW"/>
</dbReference>
<dbReference type="Gene3D" id="3.30.565.10">
    <property type="entry name" value="Histidine kinase-like ATPase, C-terminal domain"/>
    <property type="match status" value="1"/>
</dbReference>
<gene>
    <name evidence="4" type="ORF">IW256_003573</name>
</gene>
<organism evidence="4 5">
    <name type="scientific">Actinomadura viridis</name>
    <dbReference type="NCBI Taxonomy" id="58110"/>
    <lineage>
        <taxon>Bacteria</taxon>
        <taxon>Bacillati</taxon>
        <taxon>Actinomycetota</taxon>
        <taxon>Actinomycetes</taxon>
        <taxon>Streptosporangiales</taxon>
        <taxon>Thermomonosporaceae</taxon>
        <taxon>Actinomadura</taxon>
    </lineage>
</organism>
<proteinExistence type="predicted"/>
<dbReference type="InterPro" id="IPR003594">
    <property type="entry name" value="HATPase_dom"/>
</dbReference>
<dbReference type="Proteomes" id="UP000614047">
    <property type="component" value="Unassembled WGS sequence"/>
</dbReference>
<feature type="region of interest" description="Disordered" evidence="2">
    <location>
        <begin position="148"/>
        <end position="197"/>
    </location>
</feature>
<feature type="compositionally biased region" description="Low complexity" evidence="2">
    <location>
        <begin position="170"/>
        <end position="197"/>
    </location>
</feature>
<comment type="caution">
    <text evidence="4">The sequence shown here is derived from an EMBL/GenBank/DDBJ whole genome shotgun (WGS) entry which is preliminary data.</text>
</comment>
<dbReference type="SUPFAM" id="SSF55874">
    <property type="entry name" value="ATPase domain of HSP90 chaperone/DNA topoisomerase II/histidine kinase"/>
    <property type="match status" value="1"/>
</dbReference>
<accession>A0A931DLV6</accession>
<feature type="compositionally biased region" description="Gly residues" evidence="2">
    <location>
        <begin position="159"/>
        <end position="169"/>
    </location>
</feature>
<dbReference type="InterPro" id="IPR036890">
    <property type="entry name" value="HATPase_C_sf"/>
</dbReference>
<sequence>MSAKGLETERRGRHEERVACWDLAAETTSVATARTLTAEALRRWRVGDRDDVDDIVLMVDELVTNAVVHGHGRVRLRLCLHGARHGPRLTAEVGDGNPTAPGPPGPGPEILWWAEGGRGLLLVGALASAFGTRPQGGGKTVWFSRDLRAVNGHPPGGAAPTGGPGGGSAAGPAPSADAPGMPGAAGAAAGAGPLASR</sequence>
<reference evidence="4" key="1">
    <citation type="submission" date="2020-11" db="EMBL/GenBank/DDBJ databases">
        <title>Sequencing the genomes of 1000 actinobacteria strains.</title>
        <authorList>
            <person name="Klenk H.-P."/>
        </authorList>
    </citation>
    <scope>NUCLEOTIDE SEQUENCE</scope>
    <source>
        <strain evidence="4">DSM 43175</strain>
    </source>
</reference>
<keyword evidence="1" id="KW-0418">Kinase</keyword>
<keyword evidence="5" id="KW-1185">Reference proteome</keyword>
<dbReference type="AlphaFoldDB" id="A0A931DLV6"/>
<feature type="domain" description="Histidine kinase/HSP90-like ATPase" evidence="3">
    <location>
        <begin position="24"/>
        <end position="144"/>
    </location>
</feature>
<protein>
    <submittedName>
        <fullName evidence="4">Anti-sigma regulatory factor (Ser/Thr protein kinase)</fullName>
    </submittedName>
</protein>
<dbReference type="Pfam" id="PF13581">
    <property type="entry name" value="HATPase_c_2"/>
    <property type="match status" value="1"/>
</dbReference>
<name>A0A931DLV6_9ACTN</name>
<keyword evidence="1" id="KW-0808">Transferase</keyword>
<dbReference type="CDD" id="cd16936">
    <property type="entry name" value="HATPase_RsbW-like"/>
    <property type="match status" value="1"/>
</dbReference>
<dbReference type="PANTHER" id="PTHR35526:SF3">
    <property type="entry name" value="ANTI-SIGMA-F FACTOR RSBW"/>
    <property type="match status" value="1"/>
</dbReference>
<keyword evidence="1" id="KW-0723">Serine/threonine-protein kinase</keyword>
<dbReference type="InterPro" id="IPR050267">
    <property type="entry name" value="Anti-sigma-factor_SerPK"/>
</dbReference>